<dbReference type="GO" id="GO:0003676">
    <property type="term" value="F:nucleic acid binding"/>
    <property type="evidence" value="ECO:0007669"/>
    <property type="project" value="InterPro"/>
</dbReference>
<evidence type="ECO:0000256" key="1">
    <source>
        <dbReference type="PROSITE-ProRule" id="PRU00047"/>
    </source>
</evidence>
<keyword evidence="5" id="KW-1185">Reference proteome</keyword>
<reference evidence="5" key="1">
    <citation type="submission" date="2017-03" db="EMBL/GenBank/DDBJ databases">
        <title>Phytopthora megakarya and P. palmivora, two closely related causual agents of cacao black pod achieved similar genome size and gene model numbers by different mechanisms.</title>
        <authorList>
            <person name="Ali S."/>
            <person name="Shao J."/>
            <person name="Larry D.J."/>
            <person name="Kronmiller B."/>
            <person name="Shen D."/>
            <person name="Strem M.D."/>
            <person name="Melnick R.L."/>
            <person name="Guiltinan M.J."/>
            <person name="Tyler B.M."/>
            <person name="Meinhardt L.W."/>
            <person name="Bailey B.A."/>
        </authorList>
    </citation>
    <scope>NUCLEOTIDE SEQUENCE [LARGE SCALE GENOMIC DNA]</scope>
    <source>
        <strain evidence="5">zdho120</strain>
    </source>
</reference>
<dbReference type="AlphaFoldDB" id="A0A225V0X3"/>
<dbReference type="OrthoDB" id="111316at2759"/>
<keyword evidence="1" id="KW-0863">Zinc-finger</keyword>
<dbReference type="GO" id="GO:0008270">
    <property type="term" value="F:zinc ion binding"/>
    <property type="evidence" value="ECO:0007669"/>
    <property type="project" value="UniProtKB-KW"/>
</dbReference>
<evidence type="ECO:0000313" key="4">
    <source>
        <dbReference type="EMBL" id="OWY98864.1"/>
    </source>
</evidence>
<proteinExistence type="predicted"/>
<gene>
    <name evidence="4" type="ORF">PHMEG_00030257</name>
</gene>
<feature type="region of interest" description="Disordered" evidence="2">
    <location>
        <begin position="29"/>
        <end position="52"/>
    </location>
</feature>
<dbReference type="InterPro" id="IPR001878">
    <property type="entry name" value="Znf_CCHC"/>
</dbReference>
<dbReference type="EMBL" id="NBNE01008998">
    <property type="protein sequence ID" value="OWY98864.1"/>
    <property type="molecule type" value="Genomic_DNA"/>
</dbReference>
<keyword evidence="1" id="KW-0862">Zinc</keyword>
<dbReference type="Proteomes" id="UP000198211">
    <property type="component" value="Unassembled WGS sequence"/>
</dbReference>
<accession>A0A225V0X3</accession>
<name>A0A225V0X3_9STRA</name>
<keyword evidence="1" id="KW-0479">Metal-binding</keyword>
<dbReference type="PROSITE" id="PS50158">
    <property type="entry name" value="ZF_CCHC"/>
    <property type="match status" value="1"/>
</dbReference>
<protein>
    <recommendedName>
        <fullName evidence="3">CCHC-type domain-containing protein</fullName>
    </recommendedName>
</protein>
<feature type="compositionally biased region" description="Low complexity" evidence="2">
    <location>
        <begin position="36"/>
        <end position="48"/>
    </location>
</feature>
<sequence>MRCDNCNEIGHRAENCWADLVCEPGHMAHQGKARQGSGHPGSPSPSCGKFHAGRSEDWEMLESIARLARQGIMKGLPTPMLDRLLTIKNDPGFGSLNH</sequence>
<evidence type="ECO:0000259" key="3">
    <source>
        <dbReference type="PROSITE" id="PS50158"/>
    </source>
</evidence>
<evidence type="ECO:0000256" key="2">
    <source>
        <dbReference type="SAM" id="MobiDB-lite"/>
    </source>
</evidence>
<comment type="caution">
    <text evidence="4">The sequence shown here is derived from an EMBL/GenBank/DDBJ whole genome shotgun (WGS) entry which is preliminary data.</text>
</comment>
<feature type="domain" description="CCHC-type" evidence="3">
    <location>
        <begin position="2"/>
        <end position="16"/>
    </location>
</feature>
<organism evidence="4 5">
    <name type="scientific">Phytophthora megakarya</name>
    <dbReference type="NCBI Taxonomy" id="4795"/>
    <lineage>
        <taxon>Eukaryota</taxon>
        <taxon>Sar</taxon>
        <taxon>Stramenopiles</taxon>
        <taxon>Oomycota</taxon>
        <taxon>Peronosporomycetes</taxon>
        <taxon>Peronosporales</taxon>
        <taxon>Peronosporaceae</taxon>
        <taxon>Phytophthora</taxon>
    </lineage>
</organism>
<evidence type="ECO:0000313" key="5">
    <source>
        <dbReference type="Proteomes" id="UP000198211"/>
    </source>
</evidence>